<evidence type="ECO:0000313" key="3">
    <source>
        <dbReference type="Proteomes" id="UP001597389"/>
    </source>
</evidence>
<protein>
    <recommendedName>
        <fullName evidence="4">Alpha-galactosidase</fullName>
    </recommendedName>
</protein>
<evidence type="ECO:0000256" key="1">
    <source>
        <dbReference type="SAM" id="SignalP"/>
    </source>
</evidence>
<proteinExistence type="predicted"/>
<dbReference type="Gene3D" id="2.70.98.60">
    <property type="entry name" value="alpha-galactosidase from lactobacil brevis"/>
    <property type="match status" value="1"/>
</dbReference>
<evidence type="ECO:0000313" key="2">
    <source>
        <dbReference type="EMBL" id="MFD2157906.1"/>
    </source>
</evidence>
<gene>
    <name evidence="2" type="ORF">ACFSW8_03220</name>
</gene>
<evidence type="ECO:0008006" key="4">
    <source>
        <dbReference type="Google" id="ProtNLM"/>
    </source>
</evidence>
<dbReference type="EMBL" id="JBHUJB010000015">
    <property type="protein sequence ID" value="MFD2157906.1"/>
    <property type="molecule type" value="Genomic_DNA"/>
</dbReference>
<sequence length="947" mass="106504">MHTRHTILLLTSLSLPLFAQLPANYQLADDWLLSPTSYKASVTPTQDGNAITFGNGLFSRTISTSIGSTINYTNSMTGESIIRTVEPEGTLTIDGETYFLGGAKPLKNKAFLTKPWLQELSPLPNSLKLTNYEIGEPTERLKWKRVRHHEPDAKWPPAGKTLRLDYQFTPEALSASDPLLASDSGRKQHFSDDFTSLKKDWKIHATQSTERANFENEGKAGEIYTFPHTAVFAERPLPPDTALVEASINVGTDTSASWGPGIGLVFDNGKTIKLNIRHNDKHHVLGLFDGSSEHTHVNQTFKPDTTAPVHLRARIDGSKITFDARNSNSSRWHSITSLTPPKTFGAPKAFRVGKMARDGGPTDHDASGEHVRLKVENVAFYGPYKKPKSQASPIHPLAQLKVSVHYEIYDGIPAFSKWITLTNNAKTPINLDRFNLETLSVVEYENQVELRDGVPVLAPRVLHAETDMAFGGFSHRNANRHTVKWLTDKSYSTQVNYPKQTPCVLKVEPTFGPDQTIAPTTTFETFRMFQLVYDSEERERRGLALRKMYRTIAPWVTENPLMLHCKSSNEKVVKRAIDQAAETGFEMVILSFGSGFNSENDDPNYLAHWKKINDYALSKNIHLGSYSLYSSRSAGKGNDIIPPKGMRNAHGRCPAITSPWGQKYIAKLYNLFKTTGFMVFENDGTYPGDVDTTPRPPLQKGVNDSRWVHWRIWTDFYKFLRSRGVYFNLPDYYYLSGANKCGMGYREVNWSLPREQQRIITRQNIYDGTWKKPPSMGWMFVPLTQYHGGGAAATIEPLNQHLDHYEIMMKSNLGLGVQACYRGPRLYDTEATKTMVTNTVAWFKKHRDILESDLIHGRRADGIDLDWMLHVNPALEERALLSVYNPTDKAITKTIQVPLYYSGLQGTATYSTNGGASKTLSLDSSQRASLEVSVPANGYSYIIWKKN</sequence>
<comment type="caution">
    <text evidence="2">The sequence shown here is derived from an EMBL/GenBank/DDBJ whole genome shotgun (WGS) entry which is preliminary data.</text>
</comment>
<dbReference type="RefSeq" id="WP_377090116.1">
    <property type="nucleotide sequence ID" value="NZ_JBHSJL010000014.1"/>
</dbReference>
<accession>A0ABW4Z8N6</accession>
<dbReference type="InterPro" id="IPR038417">
    <property type="entry name" value="Alpga-gal_N_sf"/>
</dbReference>
<name>A0ABW4Z8N6_9BACT</name>
<feature type="chain" id="PRO_5046636939" description="Alpha-galactosidase" evidence="1">
    <location>
        <begin position="20"/>
        <end position="947"/>
    </location>
</feature>
<keyword evidence="1" id="KW-0732">Signal</keyword>
<reference evidence="3" key="1">
    <citation type="journal article" date="2019" name="Int. J. Syst. Evol. Microbiol.">
        <title>The Global Catalogue of Microorganisms (GCM) 10K type strain sequencing project: providing services to taxonomists for standard genome sequencing and annotation.</title>
        <authorList>
            <consortium name="The Broad Institute Genomics Platform"/>
            <consortium name="The Broad Institute Genome Sequencing Center for Infectious Disease"/>
            <person name="Wu L."/>
            <person name="Ma J."/>
        </authorList>
    </citation>
    <scope>NUCLEOTIDE SEQUENCE [LARGE SCALE GENOMIC DNA]</scope>
    <source>
        <strain evidence="3">CCUG 57942</strain>
    </source>
</reference>
<feature type="signal peptide" evidence="1">
    <location>
        <begin position="1"/>
        <end position="19"/>
    </location>
</feature>
<dbReference type="Proteomes" id="UP001597389">
    <property type="component" value="Unassembled WGS sequence"/>
</dbReference>
<keyword evidence="3" id="KW-1185">Reference proteome</keyword>
<organism evidence="2 3">
    <name type="scientific">Rubritalea tangerina</name>
    <dbReference type="NCBI Taxonomy" id="430798"/>
    <lineage>
        <taxon>Bacteria</taxon>
        <taxon>Pseudomonadati</taxon>
        <taxon>Verrucomicrobiota</taxon>
        <taxon>Verrucomicrobiia</taxon>
        <taxon>Verrucomicrobiales</taxon>
        <taxon>Rubritaleaceae</taxon>
        <taxon>Rubritalea</taxon>
    </lineage>
</organism>